<keyword evidence="1" id="KW-1133">Transmembrane helix</keyword>
<protein>
    <submittedName>
        <fullName evidence="2">Uncharacterized protein</fullName>
    </submittedName>
</protein>
<keyword evidence="1" id="KW-0812">Transmembrane</keyword>
<proteinExistence type="predicted"/>
<name>A0A8S5UBS7_9CAUD</name>
<sequence>MLYNVIAYHRIKLRHQHCNIQPFLLICRHIAKLNRMDNSFLELRIYNHNIYLIYLFLDLQNMFSTLFHFHHKHDKTY</sequence>
<dbReference type="EMBL" id="BK016062">
    <property type="protein sequence ID" value="DAF91951.1"/>
    <property type="molecule type" value="Genomic_DNA"/>
</dbReference>
<accession>A0A8S5UBS7</accession>
<evidence type="ECO:0000313" key="2">
    <source>
        <dbReference type="EMBL" id="DAF91951.1"/>
    </source>
</evidence>
<feature type="transmembrane region" description="Helical" evidence="1">
    <location>
        <begin position="50"/>
        <end position="69"/>
    </location>
</feature>
<reference evidence="2" key="1">
    <citation type="journal article" date="2021" name="Proc. Natl. Acad. Sci. U.S.A.">
        <title>A Catalog of Tens of Thousands of Viruses from Human Metagenomes Reveals Hidden Associations with Chronic Diseases.</title>
        <authorList>
            <person name="Tisza M.J."/>
            <person name="Buck C.B."/>
        </authorList>
    </citation>
    <scope>NUCLEOTIDE SEQUENCE</scope>
    <source>
        <strain evidence="2">CtZkC8</strain>
    </source>
</reference>
<evidence type="ECO:0000256" key="1">
    <source>
        <dbReference type="SAM" id="Phobius"/>
    </source>
</evidence>
<organism evidence="2">
    <name type="scientific">Podoviridae sp. ctZkC8</name>
    <dbReference type="NCBI Taxonomy" id="2825259"/>
    <lineage>
        <taxon>Viruses</taxon>
        <taxon>Duplodnaviria</taxon>
        <taxon>Heunggongvirae</taxon>
        <taxon>Uroviricota</taxon>
        <taxon>Caudoviricetes</taxon>
    </lineage>
</organism>
<keyword evidence="1" id="KW-0472">Membrane</keyword>